<feature type="region of interest" description="Disordered" evidence="1">
    <location>
        <begin position="1"/>
        <end position="148"/>
    </location>
</feature>
<gene>
    <name evidence="3" type="ORF">HanXRQr2_Chr15g0715231</name>
</gene>
<dbReference type="PANTHER" id="PTHR33179">
    <property type="entry name" value="VQ MOTIF-CONTAINING PROTEIN"/>
    <property type="match status" value="1"/>
</dbReference>
<evidence type="ECO:0000259" key="2">
    <source>
        <dbReference type="Pfam" id="PF05678"/>
    </source>
</evidence>
<reference evidence="3" key="1">
    <citation type="journal article" date="2017" name="Nature">
        <title>The sunflower genome provides insights into oil metabolism, flowering and Asterid evolution.</title>
        <authorList>
            <person name="Badouin H."/>
            <person name="Gouzy J."/>
            <person name="Grassa C.J."/>
            <person name="Murat F."/>
            <person name="Staton S.E."/>
            <person name="Cottret L."/>
            <person name="Lelandais-Briere C."/>
            <person name="Owens G.L."/>
            <person name="Carrere S."/>
            <person name="Mayjonade B."/>
            <person name="Legrand L."/>
            <person name="Gill N."/>
            <person name="Kane N.C."/>
            <person name="Bowers J.E."/>
            <person name="Hubner S."/>
            <person name="Bellec A."/>
            <person name="Berard A."/>
            <person name="Berges H."/>
            <person name="Blanchet N."/>
            <person name="Boniface M.C."/>
            <person name="Brunel D."/>
            <person name="Catrice O."/>
            <person name="Chaidir N."/>
            <person name="Claudel C."/>
            <person name="Donnadieu C."/>
            <person name="Faraut T."/>
            <person name="Fievet G."/>
            <person name="Helmstetter N."/>
            <person name="King M."/>
            <person name="Knapp S.J."/>
            <person name="Lai Z."/>
            <person name="Le Paslier M.C."/>
            <person name="Lippi Y."/>
            <person name="Lorenzon L."/>
            <person name="Mandel J.R."/>
            <person name="Marage G."/>
            <person name="Marchand G."/>
            <person name="Marquand E."/>
            <person name="Bret-Mestries E."/>
            <person name="Morien E."/>
            <person name="Nambeesan S."/>
            <person name="Nguyen T."/>
            <person name="Pegot-Espagnet P."/>
            <person name="Pouilly N."/>
            <person name="Raftis F."/>
            <person name="Sallet E."/>
            <person name="Schiex T."/>
            <person name="Thomas J."/>
            <person name="Vandecasteele C."/>
            <person name="Vares D."/>
            <person name="Vear F."/>
            <person name="Vautrin S."/>
            <person name="Crespi M."/>
            <person name="Mangin B."/>
            <person name="Burke J.M."/>
            <person name="Salse J."/>
            <person name="Munos S."/>
            <person name="Vincourt P."/>
            <person name="Rieseberg L.H."/>
            <person name="Langlade N.B."/>
        </authorList>
    </citation>
    <scope>NUCLEOTIDE SEQUENCE</scope>
    <source>
        <tissue evidence="3">Leaves</tissue>
    </source>
</reference>
<feature type="compositionally biased region" description="Polar residues" evidence="1">
    <location>
        <begin position="108"/>
        <end position="122"/>
    </location>
</feature>
<keyword evidence="4" id="KW-1185">Reference proteome</keyword>
<dbReference type="Pfam" id="PF05678">
    <property type="entry name" value="VQ"/>
    <property type="match status" value="1"/>
</dbReference>
<proteinExistence type="predicted"/>
<sequence>MDSSNSGSFQSSSGAGGGGGVDTEEYDSRTQSISSFFNPSNHYNPNLNHLLNTPPPPSSSSSSSQRHNNQHHRAPPTDTTFFNPSLASPFSPNTNPIQDPGPGLAWTGTIQPSRPDPNQSTRGSDHLHQIGVTLKNPKKRTRASRRAPTTVLTTDTTNFRQMVQEFTGIPTSPFATTPFSRRLDLFRPTAQKLQQPPQFLNHAANNITAATTSSSYHLQPSNMHEFQKQPSTLLDLQNPMMSFQSLLQTSLPQQPNDLNGLQSSSNSWRDQNEKLDSGLENVVVASRSGGDQVQGNQGSWILPSN</sequence>
<evidence type="ECO:0000313" key="3">
    <source>
        <dbReference type="EMBL" id="KAF5766425.1"/>
    </source>
</evidence>
<accession>A0A9K3E3N8</accession>
<comment type="caution">
    <text evidence="3">The sequence shown here is derived from an EMBL/GenBank/DDBJ whole genome shotgun (WGS) entry which is preliminary data.</text>
</comment>
<dbReference type="EMBL" id="MNCJ02000330">
    <property type="protein sequence ID" value="KAF5766425.1"/>
    <property type="molecule type" value="Genomic_DNA"/>
</dbReference>
<dbReference type="PANTHER" id="PTHR33179:SF58">
    <property type="entry name" value="OS08G0409500 PROTEIN"/>
    <property type="match status" value="1"/>
</dbReference>
<dbReference type="InterPro" id="IPR039609">
    <property type="entry name" value="VQ_15/22"/>
</dbReference>
<protein>
    <submittedName>
        <fullName evidence="3">VQ motif-containing protein 15/22</fullName>
    </submittedName>
</protein>
<dbReference type="Proteomes" id="UP000215914">
    <property type="component" value="Unassembled WGS sequence"/>
</dbReference>
<feature type="compositionally biased region" description="Polar residues" evidence="1">
    <location>
        <begin position="256"/>
        <end position="269"/>
    </location>
</feature>
<evidence type="ECO:0000256" key="1">
    <source>
        <dbReference type="SAM" id="MobiDB-lite"/>
    </source>
</evidence>
<feature type="compositionally biased region" description="Polar residues" evidence="1">
    <location>
        <begin position="77"/>
        <end position="97"/>
    </location>
</feature>
<dbReference type="AlphaFoldDB" id="A0A9K3E3N8"/>
<feature type="domain" description="VQ" evidence="2">
    <location>
        <begin position="146"/>
        <end position="173"/>
    </location>
</feature>
<dbReference type="InterPro" id="IPR008889">
    <property type="entry name" value="VQ"/>
</dbReference>
<feature type="compositionally biased region" description="Low complexity" evidence="1">
    <location>
        <begin position="1"/>
        <end position="13"/>
    </location>
</feature>
<feature type="compositionally biased region" description="Basic residues" evidence="1">
    <location>
        <begin position="136"/>
        <end position="145"/>
    </location>
</feature>
<feature type="region of interest" description="Disordered" evidence="1">
    <location>
        <begin position="251"/>
        <end position="273"/>
    </location>
</feature>
<dbReference type="OrthoDB" id="780193at2759"/>
<evidence type="ECO:0000313" key="4">
    <source>
        <dbReference type="Proteomes" id="UP000215914"/>
    </source>
</evidence>
<dbReference type="Gramene" id="mRNA:HanXRQr2_Chr15g0715231">
    <property type="protein sequence ID" value="CDS:HanXRQr2_Chr15g0715231.1"/>
    <property type="gene ID" value="HanXRQr2_Chr15g0715231"/>
</dbReference>
<feature type="compositionally biased region" description="Low complexity" evidence="1">
    <location>
        <begin position="38"/>
        <end position="52"/>
    </location>
</feature>
<organism evidence="3 4">
    <name type="scientific">Helianthus annuus</name>
    <name type="common">Common sunflower</name>
    <dbReference type="NCBI Taxonomy" id="4232"/>
    <lineage>
        <taxon>Eukaryota</taxon>
        <taxon>Viridiplantae</taxon>
        <taxon>Streptophyta</taxon>
        <taxon>Embryophyta</taxon>
        <taxon>Tracheophyta</taxon>
        <taxon>Spermatophyta</taxon>
        <taxon>Magnoliopsida</taxon>
        <taxon>eudicotyledons</taxon>
        <taxon>Gunneridae</taxon>
        <taxon>Pentapetalae</taxon>
        <taxon>asterids</taxon>
        <taxon>campanulids</taxon>
        <taxon>Asterales</taxon>
        <taxon>Asteraceae</taxon>
        <taxon>Asteroideae</taxon>
        <taxon>Heliantheae alliance</taxon>
        <taxon>Heliantheae</taxon>
        <taxon>Helianthus</taxon>
    </lineage>
</organism>
<name>A0A9K3E3N8_HELAN</name>
<reference evidence="3" key="2">
    <citation type="submission" date="2020-06" db="EMBL/GenBank/DDBJ databases">
        <title>Helianthus annuus Genome sequencing and assembly Release 2.</title>
        <authorList>
            <person name="Gouzy J."/>
            <person name="Langlade N."/>
            <person name="Munos S."/>
        </authorList>
    </citation>
    <scope>NUCLEOTIDE SEQUENCE</scope>
    <source>
        <tissue evidence="3">Leaves</tissue>
    </source>
</reference>